<dbReference type="PANTHER" id="PTHR22923">
    <property type="entry name" value="CEREBELLIN-RELATED"/>
    <property type="match status" value="1"/>
</dbReference>
<dbReference type="PANTHER" id="PTHR22923:SF116">
    <property type="entry name" value="C1Q DOMAIN-CONTAINING PROTEIN"/>
    <property type="match status" value="1"/>
</dbReference>
<proteinExistence type="predicted"/>
<evidence type="ECO:0000256" key="2">
    <source>
        <dbReference type="ARBA" id="ARBA00022525"/>
    </source>
</evidence>
<dbReference type="Proteomes" id="UP001044222">
    <property type="component" value="Chromosome 7"/>
</dbReference>
<feature type="compositionally biased region" description="Basic and acidic residues" evidence="4">
    <location>
        <begin position="186"/>
        <end position="205"/>
    </location>
</feature>
<protein>
    <recommendedName>
        <fullName evidence="6">C1q domain-containing protein</fullName>
    </recommendedName>
</protein>
<evidence type="ECO:0000256" key="3">
    <source>
        <dbReference type="ARBA" id="ARBA00022729"/>
    </source>
</evidence>
<sequence>MNSGATYTNDRSPSSKVFMDTIPGTENTYESLHANVYTCLDRTAPSNRSTEAKSSAGREYLYRKISLVFVSLWLITLITLIVGMVLHYDQRSAIQREMEVLKNSPYKLIGGTPKVAFAASLANHSETKTIGPYSEDVTVVYTHVITNVGGAYNQSTGIFTVPIRGTQLVKRGLCCAIHKEMRRKSVRENRRSKSPDTEELSEKQSEAPMPRHSAQGIPDKRKLAALSICVVIITLACITTVFYFYFMKISEIQSEMKELKDYLDAWEGPSKVAFSAALRIGENVTLGPYRQFHILVYKNVYTNIGGAYNISTGIFTVPVRGVYRFFFTAFGWDERTGVLLYMDEEYVMGNYDNNPGQGRGATNMVTLELEVGQNIYLGLSMGRRLYVSTGNYNLFNGWLLFAL</sequence>
<evidence type="ECO:0000313" key="8">
    <source>
        <dbReference type="Proteomes" id="UP001044222"/>
    </source>
</evidence>
<accession>A0A9D3MAS0</accession>
<reference evidence="7" key="1">
    <citation type="submission" date="2021-01" db="EMBL/GenBank/DDBJ databases">
        <title>A chromosome-scale assembly of European eel, Anguilla anguilla.</title>
        <authorList>
            <person name="Henkel C."/>
            <person name="Jong-Raadsen S.A."/>
            <person name="Dufour S."/>
            <person name="Weltzien F.-A."/>
            <person name="Palstra A.P."/>
            <person name="Pelster B."/>
            <person name="Spaink H.P."/>
            <person name="Van Den Thillart G.E."/>
            <person name="Jansen H."/>
            <person name="Zahm M."/>
            <person name="Klopp C."/>
            <person name="Cedric C."/>
            <person name="Louis A."/>
            <person name="Berthelot C."/>
            <person name="Parey E."/>
            <person name="Roest Crollius H."/>
            <person name="Montfort J."/>
            <person name="Robinson-Rechavi M."/>
            <person name="Bucao C."/>
            <person name="Bouchez O."/>
            <person name="Gislard M."/>
            <person name="Lluch J."/>
            <person name="Milhes M."/>
            <person name="Lampietro C."/>
            <person name="Lopez Roques C."/>
            <person name="Donnadieu C."/>
            <person name="Braasch I."/>
            <person name="Desvignes T."/>
            <person name="Postlethwait J."/>
            <person name="Bobe J."/>
            <person name="Guiguen Y."/>
            <person name="Dirks R."/>
        </authorList>
    </citation>
    <scope>NUCLEOTIDE SEQUENCE</scope>
    <source>
        <strain evidence="7">Tag_6206</strain>
        <tissue evidence="7">Liver</tissue>
    </source>
</reference>
<evidence type="ECO:0000256" key="5">
    <source>
        <dbReference type="SAM" id="Phobius"/>
    </source>
</evidence>
<evidence type="ECO:0000259" key="6">
    <source>
        <dbReference type="PROSITE" id="PS50871"/>
    </source>
</evidence>
<dbReference type="InterPro" id="IPR008983">
    <property type="entry name" value="Tumour_necrosis_fac-like_dom"/>
</dbReference>
<dbReference type="PROSITE" id="PS50871">
    <property type="entry name" value="C1Q"/>
    <property type="match status" value="1"/>
</dbReference>
<evidence type="ECO:0000313" key="7">
    <source>
        <dbReference type="EMBL" id="KAG5845612.1"/>
    </source>
</evidence>
<dbReference type="SUPFAM" id="SSF49842">
    <property type="entry name" value="TNF-like"/>
    <property type="match status" value="2"/>
</dbReference>
<feature type="transmembrane region" description="Helical" evidence="5">
    <location>
        <begin position="65"/>
        <end position="88"/>
    </location>
</feature>
<dbReference type="PRINTS" id="PR00007">
    <property type="entry name" value="COMPLEMNTC1Q"/>
</dbReference>
<keyword evidence="3" id="KW-0732">Signal</keyword>
<dbReference type="SMART" id="SM00110">
    <property type="entry name" value="C1Q"/>
    <property type="match status" value="1"/>
</dbReference>
<dbReference type="GO" id="GO:0005576">
    <property type="term" value="C:extracellular region"/>
    <property type="evidence" value="ECO:0007669"/>
    <property type="project" value="UniProtKB-SubCell"/>
</dbReference>
<dbReference type="Pfam" id="PF00386">
    <property type="entry name" value="C1q"/>
    <property type="match status" value="2"/>
</dbReference>
<feature type="transmembrane region" description="Helical" evidence="5">
    <location>
        <begin position="223"/>
        <end position="246"/>
    </location>
</feature>
<feature type="domain" description="C1q" evidence="6">
    <location>
        <begin position="267"/>
        <end position="403"/>
    </location>
</feature>
<dbReference type="AlphaFoldDB" id="A0A9D3MAS0"/>
<comment type="caution">
    <text evidence="7">The sequence shown here is derived from an EMBL/GenBank/DDBJ whole genome shotgun (WGS) entry which is preliminary data.</text>
</comment>
<dbReference type="InterPro" id="IPR001073">
    <property type="entry name" value="C1q_dom"/>
</dbReference>
<gene>
    <name evidence="7" type="ORF">ANANG_G00141130</name>
</gene>
<dbReference type="InterPro" id="IPR050822">
    <property type="entry name" value="Cerebellin_Synaptic_Org"/>
</dbReference>
<organism evidence="7 8">
    <name type="scientific">Anguilla anguilla</name>
    <name type="common">European freshwater eel</name>
    <name type="synonym">Muraena anguilla</name>
    <dbReference type="NCBI Taxonomy" id="7936"/>
    <lineage>
        <taxon>Eukaryota</taxon>
        <taxon>Metazoa</taxon>
        <taxon>Chordata</taxon>
        <taxon>Craniata</taxon>
        <taxon>Vertebrata</taxon>
        <taxon>Euteleostomi</taxon>
        <taxon>Actinopterygii</taxon>
        <taxon>Neopterygii</taxon>
        <taxon>Teleostei</taxon>
        <taxon>Anguilliformes</taxon>
        <taxon>Anguillidae</taxon>
        <taxon>Anguilla</taxon>
    </lineage>
</organism>
<feature type="region of interest" description="Disordered" evidence="4">
    <location>
        <begin position="185"/>
        <end position="215"/>
    </location>
</feature>
<dbReference type="Gene3D" id="2.60.120.40">
    <property type="match status" value="2"/>
</dbReference>
<keyword evidence="8" id="KW-1185">Reference proteome</keyword>
<comment type="subcellular location">
    <subcellularLocation>
        <location evidence="1">Secreted</location>
    </subcellularLocation>
</comment>
<dbReference type="EMBL" id="JAFIRN010000007">
    <property type="protein sequence ID" value="KAG5845612.1"/>
    <property type="molecule type" value="Genomic_DNA"/>
</dbReference>
<keyword evidence="2" id="KW-0964">Secreted</keyword>
<keyword evidence="5" id="KW-0472">Membrane</keyword>
<keyword evidence="5" id="KW-1133">Transmembrane helix</keyword>
<evidence type="ECO:0000256" key="1">
    <source>
        <dbReference type="ARBA" id="ARBA00004613"/>
    </source>
</evidence>
<keyword evidence="5" id="KW-0812">Transmembrane</keyword>
<evidence type="ECO:0000256" key="4">
    <source>
        <dbReference type="SAM" id="MobiDB-lite"/>
    </source>
</evidence>
<name>A0A9D3MAS0_ANGAN</name>